<dbReference type="AlphaFoldDB" id="A0A0H3GVE0"/>
<name>A0A0H3GVE0_KLEPH</name>
<reference evidence="1 2" key="1">
    <citation type="journal article" date="2012" name="J. Bacteriol.">
        <title>Complete genome sequence of Klebsiella pneumoniae subsp. pneumoniae HS11286, a multidrug-resistant strain isolated from human sputum.</title>
        <authorList>
            <person name="Liu P."/>
            <person name="Li P."/>
            <person name="Jiang X."/>
            <person name="Bi D."/>
            <person name="Xie Y."/>
            <person name="Tai C."/>
            <person name="Deng Z."/>
            <person name="Rajakumar K."/>
            <person name="Ou H.Y."/>
        </authorList>
    </citation>
    <scope>NUCLEOTIDE SEQUENCE [LARGE SCALE GENOMIC DNA]</scope>
    <source>
        <strain evidence="1 2">HS11286</strain>
    </source>
</reference>
<proteinExistence type="predicted"/>
<dbReference type="GeneID" id="11848391"/>
<dbReference type="SMR" id="A0A0H3GVE0"/>
<dbReference type="PATRIC" id="fig|1125630.4.peg.3279"/>
<dbReference type="KEGG" id="kpm:KPHS_33680"/>
<keyword evidence="2" id="KW-1185">Reference proteome</keyword>
<protein>
    <recommendedName>
        <fullName evidence="3">YebV family protein</fullName>
    </recommendedName>
</protein>
<dbReference type="Pfam" id="PF07351">
    <property type="entry name" value="DUF1480"/>
    <property type="match status" value="1"/>
</dbReference>
<gene>
    <name evidence="1" type="ordered locus">KPHS_33680</name>
</gene>
<evidence type="ECO:0000313" key="1">
    <source>
        <dbReference type="EMBL" id="AEW62066.1"/>
    </source>
</evidence>
<dbReference type="EMBL" id="CP003200">
    <property type="protein sequence ID" value="AEW62066.1"/>
    <property type="molecule type" value="Genomic_DNA"/>
</dbReference>
<evidence type="ECO:0000313" key="2">
    <source>
        <dbReference type="Proteomes" id="UP000007841"/>
    </source>
</evidence>
<dbReference type="STRING" id="1125630.KPHS_33680"/>
<sequence>MTTLKNNGHNWSYHNSAEKWGEAMSKTNVRIGAFEIDDAELHGEHQGERTLSIPCKSDPDLCMQLDAWDADTSVPAILNGEHSVLYRKHYDRQSDAWVMRLA</sequence>
<dbReference type="InterPro" id="IPR009950">
    <property type="entry name" value="DUF1480"/>
</dbReference>
<dbReference type="RefSeq" id="YP_005227668.1">
    <property type="nucleotide sequence ID" value="NC_016845.1"/>
</dbReference>
<dbReference type="HOGENOM" id="CLU_160612_0_0_6"/>
<dbReference type="RefSeq" id="WP_004227120.1">
    <property type="nucleotide sequence ID" value="NC_016845.1"/>
</dbReference>
<evidence type="ECO:0008006" key="3">
    <source>
        <dbReference type="Google" id="ProtNLM"/>
    </source>
</evidence>
<organism evidence="1 2">
    <name type="scientific">Klebsiella pneumoniae subsp. pneumoniae (strain HS11286)</name>
    <dbReference type="NCBI Taxonomy" id="1125630"/>
    <lineage>
        <taxon>Bacteria</taxon>
        <taxon>Pseudomonadati</taxon>
        <taxon>Pseudomonadota</taxon>
        <taxon>Gammaproteobacteria</taxon>
        <taxon>Enterobacterales</taxon>
        <taxon>Enterobacteriaceae</taxon>
        <taxon>Klebsiella/Raoultella group</taxon>
        <taxon>Klebsiella</taxon>
        <taxon>Klebsiella pneumoniae complex</taxon>
    </lineage>
</organism>
<dbReference type="Proteomes" id="UP000007841">
    <property type="component" value="Chromosome"/>
</dbReference>
<accession>A0A0H3GVE0</accession>